<protein>
    <recommendedName>
        <fullName evidence="7">LLM class flavin-dependent oxidoreductase</fullName>
    </recommendedName>
</protein>
<feature type="non-terminal residue" evidence="5">
    <location>
        <position position="1"/>
    </location>
</feature>
<reference evidence="5 6" key="1">
    <citation type="submission" date="2021-07" db="EMBL/GenBank/DDBJ databases">
        <title>Paenibacillus radiodurans sp. nov., isolated from the southeastern edge of Tengger Desert.</title>
        <authorList>
            <person name="Zhang G."/>
        </authorList>
    </citation>
    <scope>NUCLEOTIDE SEQUENCE [LARGE SCALE GENOMIC DNA]</scope>
    <source>
        <strain evidence="5 6">CCM 7311</strain>
    </source>
</reference>
<comment type="caution">
    <text evidence="5">The sequence shown here is derived from an EMBL/GenBank/DDBJ whole genome shotgun (WGS) entry which is preliminary data.</text>
</comment>
<dbReference type="EMBL" id="JAHZIK010002756">
    <property type="protein sequence ID" value="MBW7461187.1"/>
    <property type="molecule type" value="Genomic_DNA"/>
</dbReference>
<sequence>NLMPPIYPGGLDIFVDKVVPELQNRGIFRTAYEGRTLREHYGLTRPANSYSIGPEEAAAAP</sequence>
<keyword evidence="2" id="KW-0288">FMN</keyword>
<evidence type="ECO:0000256" key="1">
    <source>
        <dbReference type="ARBA" id="ARBA00022630"/>
    </source>
</evidence>
<keyword evidence="4" id="KW-0503">Monooxygenase</keyword>
<dbReference type="Gene3D" id="3.20.20.30">
    <property type="entry name" value="Luciferase-like domain"/>
    <property type="match status" value="1"/>
</dbReference>
<evidence type="ECO:0000256" key="2">
    <source>
        <dbReference type="ARBA" id="ARBA00022643"/>
    </source>
</evidence>
<keyword evidence="3" id="KW-0560">Oxidoreductase</keyword>
<name>A0ABS7CK62_9BACL</name>
<dbReference type="InterPro" id="IPR051260">
    <property type="entry name" value="Diverse_substr_monoxygenases"/>
</dbReference>
<dbReference type="Proteomes" id="UP001519887">
    <property type="component" value="Unassembled WGS sequence"/>
</dbReference>
<keyword evidence="6" id="KW-1185">Reference proteome</keyword>
<dbReference type="PANTHER" id="PTHR30011">
    <property type="entry name" value="ALKANESULFONATE MONOOXYGENASE-RELATED"/>
    <property type="match status" value="1"/>
</dbReference>
<organism evidence="5 6">
    <name type="scientific">Paenibacillus sepulcri</name>
    <dbReference type="NCBI Taxonomy" id="359917"/>
    <lineage>
        <taxon>Bacteria</taxon>
        <taxon>Bacillati</taxon>
        <taxon>Bacillota</taxon>
        <taxon>Bacilli</taxon>
        <taxon>Bacillales</taxon>
        <taxon>Paenibacillaceae</taxon>
        <taxon>Paenibacillus</taxon>
    </lineage>
</organism>
<dbReference type="PANTHER" id="PTHR30011:SF16">
    <property type="entry name" value="C2H2 FINGER DOMAIN TRANSCRIPTION FACTOR (EUROFUNG)-RELATED"/>
    <property type="match status" value="1"/>
</dbReference>
<proteinExistence type="predicted"/>
<keyword evidence="1" id="KW-0285">Flavoprotein</keyword>
<evidence type="ECO:0000313" key="5">
    <source>
        <dbReference type="EMBL" id="MBW7461187.1"/>
    </source>
</evidence>
<evidence type="ECO:0000256" key="3">
    <source>
        <dbReference type="ARBA" id="ARBA00023002"/>
    </source>
</evidence>
<accession>A0ABS7CK62</accession>
<evidence type="ECO:0000256" key="4">
    <source>
        <dbReference type="ARBA" id="ARBA00023033"/>
    </source>
</evidence>
<gene>
    <name evidence="5" type="ORF">K0U00_44745</name>
</gene>
<evidence type="ECO:0008006" key="7">
    <source>
        <dbReference type="Google" id="ProtNLM"/>
    </source>
</evidence>
<evidence type="ECO:0000313" key="6">
    <source>
        <dbReference type="Proteomes" id="UP001519887"/>
    </source>
</evidence>
<dbReference type="SUPFAM" id="SSF51679">
    <property type="entry name" value="Bacterial luciferase-like"/>
    <property type="match status" value="1"/>
</dbReference>
<dbReference type="InterPro" id="IPR036661">
    <property type="entry name" value="Luciferase-like_sf"/>
</dbReference>